<evidence type="ECO:0000313" key="1">
    <source>
        <dbReference type="EMBL" id="AFK87441.1"/>
    </source>
</evidence>
<gene>
    <name evidence="1" type="ordered locus">Tsac_2443</name>
</gene>
<name>I3VY46_THESW</name>
<keyword evidence="2" id="KW-1185">Reference proteome</keyword>
<accession>I3VY46</accession>
<protein>
    <submittedName>
        <fullName evidence="1">Uncharacterized protein</fullName>
    </submittedName>
</protein>
<dbReference type="EMBL" id="CP003184">
    <property type="protein sequence ID" value="AFK87441.1"/>
    <property type="molecule type" value="Genomic_DNA"/>
</dbReference>
<dbReference type="BioCyc" id="TSAC1094508:GLMA-2473-MONOMER"/>
<dbReference type="eggNOG" id="ENOG502ZRGY">
    <property type="taxonomic scope" value="Bacteria"/>
</dbReference>
<dbReference type="Proteomes" id="UP000006178">
    <property type="component" value="Chromosome"/>
</dbReference>
<evidence type="ECO:0000313" key="2">
    <source>
        <dbReference type="Proteomes" id="UP000006178"/>
    </source>
</evidence>
<proteinExistence type="predicted"/>
<reference evidence="1 2" key="1">
    <citation type="journal article" date="2014" name="Appl. Environ. Microbiol.">
        <title>Profile of Secreted Hydrolases, Associated Proteins, and SlpA in Thermoanaerobacterium saccharolyticum during the Degradation of Hemicellulose.</title>
        <authorList>
            <person name="Currie D.H."/>
            <person name="Guss A.M."/>
            <person name="Herring C.D."/>
            <person name="Giannone R.J."/>
            <person name="Johnson C.M."/>
            <person name="Lankford P.K."/>
            <person name="Brown S.D."/>
            <person name="Hettich R.L."/>
            <person name="Lynd L.R."/>
        </authorList>
    </citation>
    <scope>NUCLEOTIDE SEQUENCE [LARGE SCALE GENOMIC DNA]</scope>
    <source>
        <strain evidence="2">DSM 8691 / JW/SL-YS485</strain>
    </source>
</reference>
<sequence length="63" mass="7528">MDTQEMKIIHLYDRQDPEIQIKLEKNSKGYNWEITFKGENANTVLTKIREVNKKLNEEYGGER</sequence>
<organism evidence="1 2">
    <name type="scientific">Thermoanaerobacterium saccharolyticum (strain DSM 8691 / JW/SL-YS485)</name>
    <dbReference type="NCBI Taxonomy" id="1094508"/>
    <lineage>
        <taxon>Bacteria</taxon>
        <taxon>Bacillati</taxon>
        <taxon>Bacillota</taxon>
        <taxon>Clostridia</taxon>
        <taxon>Thermoanaerobacterales</taxon>
        <taxon>Thermoanaerobacteraceae</taxon>
        <taxon>Thermoanaerobacterium</taxon>
    </lineage>
</organism>
<dbReference type="KEGG" id="tsh:Tsac_2443"/>
<dbReference type="RefSeq" id="WP_014759277.1">
    <property type="nucleotide sequence ID" value="NC_017992.1"/>
</dbReference>
<dbReference type="PATRIC" id="fig|1094508.3.peg.2478"/>
<dbReference type="AlphaFoldDB" id="I3VY46"/>
<dbReference type="STRING" id="1094508.Tsac_2443"/>